<evidence type="ECO:0000313" key="3">
    <source>
        <dbReference type="Proteomes" id="UP000324639"/>
    </source>
</evidence>
<feature type="non-terminal residue" evidence="1">
    <location>
        <position position="1"/>
    </location>
</feature>
<proteinExistence type="predicted"/>
<evidence type="ECO:0000313" key="1">
    <source>
        <dbReference type="EMBL" id="VCU38916.1"/>
    </source>
</evidence>
<sequence>CKASHSETRKQLWKGAV</sequence>
<dbReference type="Proteomes" id="UP000324639">
    <property type="component" value="Chromosome Bgt_-06"/>
</dbReference>
<dbReference type="EMBL" id="LR026989">
    <property type="protein sequence ID" value="VDB87987.1"/>
    <property type="molecule type" value="Genomic_DNA"/>
</dbReference>
<name>A0A9X9PQG1_BLUGR</name>
<reference evidence="1 3" key="1">
    <citation type="submission" date="2018-08" db="EMBL/GenBank/DDBJ databases">
        <authorList>
            <person name="Muller C M."/>
        </authorList>
    </citation>
    <scope>NUCLEOTIDE SEQUENCE [LARGE SCALE GENOMIC DNA]</scope>
</reference>
<gene>
    <name evidence="1" type="ORF">BGT96224V316_LOCUS169</name>
    <name evidence="2" type="ORF">BGT96224V316_LOCUS4240</name>
</gene>
<dbReference type="Proteomes" id="UP000324639">
    <property type="component" value="Chromosome Bgt_-01"/>
</dbReference>
<organism evidence="1 3">
    <name type="scientific">Blumeria graminis f. sp. tritici</name>
    <dbReference type="NCBI Taxonomy" id="62690"/>
    <lineage>
        <taxon>Eukaryota</taxon>
        <taxon>Fungi</taxon>
        <taxon>Dikarya</taxon>
        <taxon>Ascomycota</taxon>
        <taxon>Pezizomycotina</taxon>
        <taxon>Leotiomycetes</taxon>
        <taxon>Erysiphales</taxon>
        <taxon>Erysiphaceae</taxon>
        <taxon>Blumeria</taxon>
    </lineage>
</organism>
<protein>
    <submittedName>
        <fullName evidence="2">Bgt-51366</fullName>
    </submittedName>
    <submittedName>
        <fullName evidence="1">Bgt-51968</fullName>
    </submittedName>
</protein>
<accession>A0A9X9PQG1</accession>
<keyword evidence="3" id="KW-1185">Reference proteome</keyword>
<evidence type="ECO:0000313" key="2">
    <source>
        <dbReference type="EMBL" id="VDB87987.1"/>
    </source>
</evidence>
<dbReference type="EMBL" id="LR026984">
    <property type="protein sequence ID" value="VCU38916.1"/>
    <property type="molecule type" value="Genomic_DNA"/>
</dbReference>
<feature type="non-terminal residue" evidence="1">
    <location>
        <position position="17"/>
    </location>
</feature>
<dbReference type="AlphaFoldDB" id="A0A9X9PQG1"/>